<keyword evidence="1" id="KW-0949">S-adenosyl-L-methionine</keyword>
<dbReference type="Gene3D" id="3.30.70.1170">
    <property type="entry name" value="Sun protein, domain 3"/>
    <property type="match status" value="1"/>
</dbReference>
<reference evidence="4" key="3">
    <citation type="submission" date="2025-09" db="UniProtKB">
        <authorList>
            <consortium name="Ensembl"/>
        </authorList>
    </citation>
    <scope>IDENTIFICATION</scope>
    <source>
        <strain evidence="4">broiler</strain>
    </source>
</reference>
<feature type="region of interest" description="Disordered" evidence="2">
    <location>
        <begin position="513"/>
        <end position="534"/>
    </location>
</feature>
<evidence type="ECO:0007829" key="6">
    <source>
        <dbReference type="PeptideAtlas" id="A0A8V0YT63"/>
    </source>
</evidence>
<evidence type="ECO:0000313" key="4">
    <source>
        <dbReference type="Ensembl" id="ENSGALP00010021792.1"/>
    </source>
</evidence>
<comment type="caution">
    <text evidence="1">Lacks conserved residue(s) required for the propagation of feature annotation.</text>
</comment>
<keyword evidence="6" id="KW-1267">Proteomics identification</keyword>
<dbReference type="Ensembl" id="ENSGALT00010037723.1">
    <property type="protein sequence ID" value="ENSGALP00010021792.1"/>
    <property type="gene ID" value="ENSGALG00010015664.1"/>
</dbReference>
<dbReference type="RefSeq" id="XP_040555741.1">
    <property type="nucleotide sequence ID" value="XM_040699807.2"/>
</dbReference>
<evidence type="ECO:0000256" key="2">
    <source>
        <dbReference type="SAM" id="MobiDB-lite"/>
    </source>
</evidence>
<dbReference type="GeneTree" id="ENSGT00940000157352"/>
<dbReference type="Proteomes" id="UP000000539">
    <property type="component" value="Chromosome 4"/>
</dbReference>
<evidence type="ECO:0000259" key="3">
    <source>
        <dbReference type="PROSITE" id="PS51686"/>
    </source>
</evidence>
<dbReference type="OMA" id="QIPTQHF"/>
<keyword evidence="1" id="KW-0694">RNA-binding</keyword>
<evidence type="ECO:0000256" key="1">
    <source>
        <dbReference type="PROSITE-ProRule" id="PRU01023"/>
    </source>
</evidence>
<feature type="binding site" evidence="1">
    <location>
        <position position="334"/>
    </location>
    <ligand>
        <name>S-adenosyl-L-methionine</name>
        <dbReference type="ChEBI" id="CHEBI:59789"/>
    </ligand>
</feature>
<dbReference type="InterPro" id="IPR029063">
    <property type="entry name" value="SAM-dependent_MTases_sf"/>
</dbReference>
<dbReference type="Gene3D" id="3.40.50.150">
    <property type="entry name" value="Vaccinia Virus protein VP39"/>
    <property type="match status" value="1"/>
</dbReference>
<dbReference type="GO" id="GO:0003723">
    <property type="term" value="F:RNA binding"/>
    <property type="evidence" value="ECO:0007669"/>
    <property type="project" value="UniProtKB-UniRule"/>
</dbReference>
<dbReference type="PANTHER" id="PTHR14663:SF2">
    <property type="entry name" value="METHYLTRANSFERASE NSUN7-RELATED"/>
    <property type="match status" value="1"/>
</dbReference>
<keyword evidence="5" id="KW-1185">Reference proteome</keyword>
<proteinExistence type="evidence at protein level"/>
<accession>A0A8V0YT63</accession>
<dbReference type="InterPro" id="IPR042620">
    <property type="entry name" value="NSUN7"/>
</dbReference>
<protein>
    <submittedName>
        <fullName evidence="4">NOP2/Sun RNA methyltransferase family member 7</fullName>
    </submittedName>
</protein>
<keyword evidence="1" id="KW-0808">Transferase</keyword>
<sequence>MKLSDEKGAAEKRTMTLIKKNVCHDSVYINAAKIFQGICNKKPKDRMLVRYGDESVSPMLTLKDEYSQRLSYELAFSALKYQDLLEEMLLDSHVYPSHSIPDELTSLLLVMLYDLQDREFEARVISDEEEPIAEVREIENFLCRFRIKLAAALARCRIKYDALSIEYFLPETIRKHEQRASALPLCAWINILKTSPQDVFRDLKSTGFTEVESVSDFKGYTYCLDQHCHNVLLFPSSLKDELLNLDLFSDCRLLLQDKSRCLAVHSVQALLSTDDDVILAHLGSHLTVAHMAALRHDSTSTVFVCGVKTSAKAAELGDLFSHMGCKNIQLLHEDFTEIEPKDPRLQNAKVILLVPQCSGLGFSNPIDFILTEHGDAGLLKDLYQGSVSKDKLCILAERQLNELMHAMKFQVQSIVYCTSSVYPEENEEVVQKALECGVKGKKLKPFRPIPPVFAACPNPESCTDAFFKIEPSEISSGCFLAVIARETDSSENVSAKDILSRAAAKGLLLDSIPGKAKEEEKQEKVTQRGSDTAHTRIEPKTAEVPHPEAVSNRKAAVVVSKAVSKIKKKNANQPTGHIQLKKPTINPVSDTGVSKVPKHTSVVKVQGKQTQVRKPRAERKKLVAVKLVEIVFPPVISPYVHPQGNQPRMPAHISLLQSRQRNRSLRDREPPPPVTKVVKPSVLRDSQPGL</sequence>
<dbReference type="GeneID" id="422782"/>
<dbReference type="GO" id="GO:0032259">
    <property type="term" value="P:methylation"/>
    <property type="evidence" value="ECO:0007669"/>
    <property type="project" value="UniProtKB-KW"/>
</dbReference>
<dbReference type="PROSITE" id="PS51686">
    <property type="entry name" value="SAM_MT_RSMB_NOP"/>
    <property type="match status" value="1"/>
</dbReference>
<evidence type="ECO:0000313" key="5">
    <source>
        <dbReference type="Proteomes" id="UP000000539"/>
    </source>
</evidence>
<dbReference type="FunCoup" id="A0A8V0YT63">
    <property type="interactions" value="1"/>
</dbReference>
<feature type="region of interest" description="Disordered" evidence="2">
    <location>
        <begin position="576"/>
        <end position="598"/>
    </location>
</feature>
<keyword evidence="1" id="KW-0489">Methyltransferase</keyword>
<dbReference type="InterPro" id="IPR001678">
    <property type="entry name" value="MeTrfase_RsmB-F_NOP2_dom"/>
</dbReference>
<comment type="similarity">
    <text evidence="1">Belongs to the class I-like SAM-binding methyltransferase superfamily. RsmB/NOP family.</text>
</comment>
<gene>
    <name evidence="4" type="primary">NSUN7</name>
</gene>
<reference evidence="4" key="2">
    <citation type="submission" date="2025-08" db="UniProtKB">
        <authorList>
            <consortium name="Ensembl"/>
        </authorList>
    </citation>
    <scope>IDENTIFICATION</scope>
    <source>
        <strain evidence="4">broiler</strain>
    </source>
</reference>
<organism evidence="4 5">
    <name type="scientific">Gallus gallus</name>
    <name type="common">Chicken</name>
    <dbReference type="NCBI Taxonomy" id="9031"/>
    <lineage>
        <taxon>Eukaryota</taxon>
        <taxon>Metazoa</taxon>
        <taxon>Chordata</taxon>
        <taxon>Craniata</taxon>
        <taxon>Vertebrata</taxon>
        <taxon>Euteleostomi</taxon>
        <taxon>Archelosauria</taxon>
        <taxon>Archosauria</taxon>
        <taxon>Dinosauria</taxon>
        <taxon>Saurischia</taxon>
        <taxon>Theropoda</taxon>
        <taxon>Coelurosauria</taxon>
        <taxon>Aves</taxon>
        <taxon>Neognathae</taxon>
        <taxon>Galloanserae</taxon>
        <taxon>Galliformes</taxon>
        <taxon>Phasianidae</taxon>
        <taxon>Phasianinae</taxon>
        <taxon>Gallus</taxon>
    </lineage>
</organism>
<dbReference type="SUPFAM" id="SSF53335">
    <property type="entry name" value="S-adenosyl-L-methionine-dependent methyltransferases"/>
    <property type="match status" value="1"/>
</dbReference>
<feature type="compositionally biased region" description="Basic and acidic residues" evidence="2">
    <location>
        <begin position="515"/>
        <end position="534"/>
    </location>
</feature>
<dbReference type="RefSeq" id="XP_040555742.1">
    <property type="nucleotide sequence ID" value="XM_040699808.2"/>
</dbReference>
<dbReference type="RefSeq" id="XP_015140946.2">
    <property type="nucleotide sequence ID" value="XM_015285460.4"/>
</dbReference>
<dbReference type="RefSeq" id="XP_040555743.1">
    <property type="nucleotide sequence ID" value="XM_040699809.2"/>
</dbReference>
<dbReference type="OrthoDB" id="6817893at2759"/>
<name>A0A8V0YT63_CHICK</name>
<dbReference type="SMR" id="A0A8V0YT63"/>
<feature type="region of interest" description="Disordered" evidence="2">
    <location>
        <begin position="643"/>
        <end position="690"/>
    </location>
</feature>
<dbReference type="KEGG" id="gga:422782"/>
<reference evidence="4" key="1">
    <citation type="submission" date="2020-11" db="EMBL/GenBank/DDBJ databases">
        <title>Gallus gallus (Chicken) genome, bGalGal1, GRCg7b, maternal haplotype autosomes + Z &amp; W.</title>
        <authorList>
            <person name="Warren W."/>
            <person name="Formenti G."/>
            <person name="Fedrigo O."/>
            <person name="Haase B."/>
            <person name="Mountcastle J."/>
            <person name="Balacco J."/>
            <person name="Tracey A."/>
            <person name="Schneider V."/>
            <person name="Okimoto R."/>
            <person name="Cheng H."/>
            <person name="Hawken R."/>
            <person name="Howe K."/>
            <person name="Jarvis E.D."/>
        </authorList>
    </citation>
    <scope>NUCLEOTIDE SEQUENCE [LARGE SCALE GENOMIC DNA]</scope>
    <source>
        <strain evidence="4">Broiler</strain>
    </source>
</reference>
<dbReference type="AlphaFoldDB" id="A0A8V0YT63"/>
<dbReference type="CTD" id="79730"/>
<dbReference type="PANTHER" id="PTHR14663">
    <property type="entry name" value="METHYLTRANSFERASE NSUN7-RELATED"/>
    <property type="match status" value="1"/>
</dbReference>
<dbReference type="GO" id="GO:0008168">
    <property type="term" value="F:methyltransferase activity"/>
    <property type="evidence" value="ECO:0007669"/>
    <property type="project" value="UniProtKB-KW"/>
</dbReference>
<feature type="domain" description="SAM-dependent MTase RsmB/NOP-type" evidence="3">
    <location>
        <begin position="175"/>
        <end position="486"/>
    </location>
</feature>